<accession>B9D2J4</accession>
<dbReference type="AlphaFoldDB" id="B9D2J4"/>
<dbReference type="EMBL" id="ACFU01000013">
    <property type="protein sequence ID" value="EEF13801.1"/>
    <property type="molecule type" value="Genomic_DNA"/>
</dbReference>
<evidence type="ECO:0000313" key="2">
    <source>
        <dbReference type="Proteomes" id="UP000003082"/>
    </source>
</evidence>
<dbReference type="Proteomes" id="UP000003082">
    <property type="component" value="Unassembled WGS sequence"/>
</dbReference>
<proteinExistence type="predicted"/>
<protein>
    <submittedName>
        <fullName evidence="1">Uncharacterized protein</fullName>
    </submittedName>
</protein>
<name>B9D2J4_CAMRE</name>
<gene>
    <name evidence="1" type="ORF">CAMRE0001_0427</name>
</gene>
<evidence type="ECO:0000313" key="1">
    <source>
        <dbReference type="EMBL" id="EEF13801.1"/>
    </source>
</evidence>
<keyword evidence="2" id="KW-1185">Reference proteome</keyword>
<sequence length="42" mass="4644">MAEICFLAQMRRLVSSNLAFCGPVASERWGIRHGKSKFGAMS</sequence>
<comment type="caution">
    <text evidence="1">The sequence shown here is derived from an EMBL/GenBank/DDBJ whole genome shotgun (WGS) entry which is preliminary data.</text>
</comment>
<organism evidence="1 2">
    <name type="scientific">Campylobacter rectus RM3267</name>
    <dbReference type="NCBI Taxonomy" id="553218"/>
    <lineage>
        <taxon>Bacteria</taxon>
        <taxon>Pseudomonadati</taxon>
        <taxon>Campylobacterota</taxon>
        <taxon>Epsilonproteobacteria</taxon>
        <taxon>Campylobacterales</taxon>
        <taxon>Campylobacteraceae</taxon>
        <taxon>Campylobacter</taxon>
    </lineage>
</organism>
<reference evidence="1 2" key="1">
    <citation type="submission" date="2008-08" db="EMBL/GenBank/DDBJ databases">
        <authorList>
            <person name="Madupu R."/>
            <person name="Durkin A.S."/>
            <person name="Torralba M."/>
            <person name="Methe B."/>
            <person name="Sutton G.G."/>
            <person name="Strausberg R.L."/>
            <person name="Nelson K.E."/>
        </authorList>
    </citation>
    <scope>NUCLEOTIDE SEQUENCE [LARGE SCALE GENOMIC DNA]</scope>
    <source>
        <strain evidence="1 2">RM3267</strain>
    </source>
</reference>
<dbReference type="STRING" id="553218.CAMRE0001_0427"/>